<keyword evidence="3" id="KW-1185">Reference proteome</keyword>
<feature type="transmembrane region" description="Helical" evidence="1">
    <location>
        <begin position="12"/>
        <end position="34"/>
    </location>
</feature>
<dbReference type="Pfam" id="PF10617">
    <property type="entry name" value="DUF2474"/>
    <property type="match status" value="1"/>
</dbReference>
<evidence type="ECO:0000256" key="1">
    <source>
        <dbReference type="SAM" id="Phobius"/>
    </source>
</evidence>
<comment type="caution">
    <text evidence="2">The sequence shown here is derived from an EMBL/GenBank/DDBJ whole genome shotgun (WGS) entry which is preliminary data.</text>
</comment>
<proteinExistence type="predicted"/>
<gene>
    <name evidence="2" type="ORF">H7F53_01730</name>
</gene>
<name>A0A7X1FVP8_9SPHN</name>
<evidence type="ECO:0000313" key="3">
    <source>
        <dbReference type="Proteomes" id="UP000551327"/>
    </source>
</evidence>
<dbReference type="Proteomes" id="UP000551327">
    <property type="component" value="Unassembled WGS sequence"/>
</dbReference>
<keyword evidence="1" id="KW-1133">Transmembrane helix</keyword>
<evidence type="ECO:0000313" key="2">
    <source>
        <dbReference type="EMBL" id="MBC2667864.1"/>
    </source>
</evidence>
<dbReference type="EMBL" id="JACLAX010000001">
    <property type="protein sequence ID" value="MBC2667864.1"/>
    <property type="molecule type" value="Genomic_DNA"/>
</dbReference>
<reference evidence="2 3" key="1">
    <citation type="submission" date="2020-08" db="EMBL/GenBank/DDBJ databases">
        <title>The genome sequence of type strain Novosphingobium piscinae KCTC 42194.</title>
        <authorList>
            <person name="Liu Y."/>
        </authorList>
    </citation>
    <scope>NUCLEOTIDE SEQUENCE [LARGE SCALE GENOMIC DNA]</scope>
    <source>
        <strain evidence="2 3">KCTC 42194</strain>
    </source>
</reference>
<keyword evidence="1" id="KW-0812">Transmembrane</keyword>
<dbReference type="AlphaFoldDB" id="A0A7X1FVP8"/>
<keyword evidence="1" id="KW-0472">Membrane</keyword>
<organism evidence="2 3">
    <name type="scientific">Novosphingobium piscinae</name>
    <dbReference type="NCBI Taxonomy" id="1507448"/>
    <lineage>
        <taxon>Bacteria</taxon>
        <taxon>Pseudomonadati</taxon>
        <taxon>Pseudomonadota</taxon>
        <taxon>Alphaproteobacteria</taxon>
        <taxon>Sphingomonadales</taxon>
        <taxon>Sphingomonadaceae</taxon>
        <taxon>Novosphingobium</taxon>
    </lineage>
</organism>
<protein>
    <submittedName>
        <fullName evidence="2">DUF2474 family protein</fullName>
    </submittedName>
</protein>
<sequence>MAAPRLKQWLWFVGLWAGSVTALGIVAGALRAVLR</sequence>
<dbReference type="InterPro" id="IPR018895">
    <property type="entry name" value="DUF2474"/>
</dbReference>
<dbReference type="RefSeq" id="WP_185677731.1">
    <property type="nucleotide sequence ID" value="NZ_JACLAX010000001.1"/>
</dbReference>
<accession>A0A7X1FVP8</accession>